<accession>A0A9N9JU47</accession>
<dbReference type="Proteomes" id="UP000789405">
    <property type="component" value="Unassembled WGS sequence"/>
</dbReference>
<comment type="caution">
    <text evidence="1">The sequence shown here is derived from an EMBL/GenBank/DDBJ whole genome shotgun (WGS) entry which is preliminary data.</text>
</comment>
<sequence length="83" mass="9600">LVAIIPEMICEYKVEKHRHEITRIMDHIILIYMVQVNSIASDRLNRSLKDILFSLIPKLAYSESEVLQVENIIHVKLSGDGQQ</sequence>
<name>A0A9N9JU47_9GLOM</name>
<feature type="non-terminal residue" evidence="1">
    <location>
        <position position="83"/>
    </location>
</feature>
<keyword evidence="2" id="KW-1185">Reference proteome</keyword>
<dbReference type="EMBL" id="CAJVPY010032134">
    <property type="protein sequence ID" value="CAG8797429.1"/>
    <property type="molecule type" value="Genomic_DNA"/>
</dbReference>
<evidence type="ECO:0000313" key="1">
    <source>
        <dbReference type="EMBL" id="CAG8797429.1"/>
    </source>
</evidence>
<proteinExistence type="predicted"/>
<reference evidence="1" key="1">
    <citation type="submission" date="2021-06" db="EMBL/GenBank/DDBJ databases">
        <authorList>
            <person name="Kallberg Y."/>
            <person name="Tangrot J."/>
            <person name="Rosling A."/>
        </authorList>
    </citation>
    <scope>NUCLEOTIDE SEQUENCE</scope>
    <source>
        <strain evidence="1">MA453B</strain>
    </source>
</reference>
<feature type="non-terminal residue" evidence="1">
    <location>
        <position position="1"/>
    </location>
</feature>
<organism evidence="1 2">
    <name type="scientific">Dentiscutata erythropus</name>
    <dbReference type="NCBI Taxonomy" id="1348616"/>
    <lineage>
        <taxon>Eukaryota</taxon>
        <taxon>Fungi</taxon>
        <taxon>Fungi incertae sedis</taxon>
        <taxon>Mucoromycota</taxon>
        <taxon>Glomeromycotina</taxon>
        <taxon>Glomeromycetes</taxon>
        <taxon>Diversisporales</taxon>
        <taxon>Gigasporaceae</taxon>
        <taxon>Dentiscutata</taxon>
    </lineage>
</organism>
<evidence type="ECO:0000313" key="2">
    <source>
        <dbReference type="Proteomes" id="UP000789405"/>
    </source>
</evidence>
<dbReference type="AlphaFoldDB" id="A0A9N9JU47"/>
<gene>
    <name evidence="1" type="ORF">DERYTH_LOCUS22675</name>
</gene>
<protein>
    <submittedName>
        <fullName evidence="1">18303_t:CDS:1</fullName>
    </submittedName>
</protein>